<evidence type="ECO:0000313" key="3">
    <source>
        <dbReference type="EMBL" id="MEA1303501.1"/>
    </source>
</evidence>
<feature type="transmembrane region" description="Helical" evidence="2">
    <location>
        <begin position="121"/>
        <end position="142"/>
    </location>
</feature>
<gene>
    <name evidence="3" type="ORF">QU665_00130</name>
</gene>
<keyword evidence="2" id="KW-0812">Transmembrane</keyword>
<comment type="caution">
    <text evidence="3">The sequence shown here is derived from an EMBL/GenBank/DDBJ whole genome shotgun (WGS) entry which is preliminary data.</text>
</comment>
<feature type="compositionally biased region" description="Low complexity" evidence="1">
    <location>
        <begin position="8"/>
        <end position="28"/>
    </location>
</feature>
<dbReference type="RefSeq" id="WP_303772596.1">
    <property type="nucleotide sequence ID" value="NZ_JAXBCZ010000001.1"/>
</dbReference>
<reference evidence="3 4" key="1">
    <citation type="submission" date="2023-06" db="EMBL/GenBank/DDBJ databases">
        <title>Actinomyces orist ORNL 0101 HMT-893 genome.</title>
        <authorList>
            <person name="Johnston C.D."/>
            <person name="Chen T."/>
            <person name="Dewhirst F.E."/>
        </authorList>
    </citation>
    <scope>NUCLEOTIDE SEQUENCE [LARGE SCALE GENOMIC DNA]</scope>
    <source>
        <strain evidence="3 4">ORNL 0101</strain>
    </source>
</reference>
<protein>
    <submittedName>
        <fullName evidence="3">Uncharacterized protein</fullName>
    </submittedName>
</protein>
<name>A0AAW9KF28_9ACTO</name>
<feature type="transmembrane region" description="Helical" evidence="2">
    <location>
        <begin position="148"/>
        <end position="170"/>
    </location>
</feature>
<dbReference type="EMBL" id="JAXBCZ010000001">
    <property type="protein sequence ID" value="MEA1303501.1"/>
    <property type="molecule type" value="Genomic_DNA"/>
</dbReference>
<evidence type="ECO:0000256" key="2">
    <source>
        <dbReference type="SAM" id="Phobius"/>
    </source>
</evidence>
<evidence type="ECO:0000313" key="4">
    <source>
        <dbReference type="Proteomes" id="UP001289581"/>
    </source>
</evidence>
<sequence length="305" mass="32158">MSQPPVNGPYSQPGQYGQYGQYGDPAQQNQHGQAGVPGPQAQYGQTSQVGAVQYGHPGPQAQYGQQAGQPAGPQAASYGVAGVQQSSSAPQYEYQPSRLGPIPVEQDRLVLKPTATTSSRIQFLVGGGFGLVCLAGAVWNLIHLGDKGTIGAFVILLLLGLFLLLGILFLMSVRTVFDATGIHIGAGGRGRDVPWPRSRTGLFVKVSGAPAALSAAAGRVQIRHAEGHVVDPDGRAVTLAGLTWSGVSSQALEAKGTAELDRIWEWAVARGYTQETGEYVELNGVLGIQQGARERQERRQGLNRP</sequence>
<dbReference type="AlphaFoldDB" id="A0AAW9KF28"/>
<feature type="compositionally biased region" description="Low complexity" evidence="1">
    <location>
        <begin position="53"/>
        <end position="76"/>
    </location>
</feature>
<proteinExistence type="predicted"/>
<feature type="region of interest" description="Disordered" evidence="1">
    <location>
        <begin position="1"/>
        <end position="80"/>
    </location>
</feature>
<organism evidence="3 4">
    <name type="scientific">Actinomyces oris</name>
    <dbReference type="NCBI Taxonomy" id="544580"/>
    <lineage>
        <taxon>Bacteria</taxon>
        <taxon>Bacillati</taxon>
        <taxon>Actinomycetota</taxon>
        <taxon>Actinomycetes</taxon>
        <taxon>Actinomycetales</taxon>
        <taxon>Actinomycetaceae</taxon>
        <taxon>Actinomyces</taxon>
    </lineage>
</organism>
<evidence type="ECO:0000256" key="1">
    <source>
        <dbReference type="SAM" id="MobiDB-lite"/>
    </source>
</evidence>
<keyword evidence="4" id="KW-1185">Reference proteome</keyword>
<keyword evidence="2" id="KW-0472">Membrane</keyword>
<dbReference type="Proteomes" id="UP001289581">
    <property type="component" value="Unassembled WGS sequence"/>
</dbReference>
<accession>A0AAW9KF28</accession>
<keyword evidence="2" id="KW-1133">Transmembrane helix</keyword>